<sequence>MDCPRKRFSEKESDPLSLLPCYFRREVTLSSRLRLYPTNESFVTRTPWRRESLSNNCKVPASPSLRGLPRMNFYTTTDKPMAYAVQDPFQPGCSIKGLSQKPERMIELKPCLPREKMNDRLLKILTKALIALQRRKPLILPEGLPCMLK</sequence>
<organism evidence="2 3">
    <name type="scientific">Tanacetum coccineum</name>
    <dbReference type="NCBI Taxonomy" id="301880"/>
    <lineage>
        <taxon>Eukaryota</taxon>
        <taxon>Viridiplantae</taxon>
        <taxon>Streptophyta</taxon>
        <taxon>Embryophyta</taxon>
        <taxon>Tracheophyta</taxon>
        <taxon>Spermatophyta</taxon>
        <taxon>Magnoliopsida</taxon>
        <taxon>eudicotyledons</taxon>
        <taxon>Gunneridae</taxon>
        <taxon>Pentapetalae</taxon>
        <taxon>asterids</taxon>
        <taxon>campanulids</taxon>
        <taxon>Asterales</taxon>
        <taxon>Asteraceae</taxon>
        <taxon>Asteroideae</taxon>
        <taxon>Anthemideae</taxon>
        <taxon>Anthemidinae</taxon>
        <taxon>Tanacetum</taxon>
    </lineage>
</organism>
<keyword evidence="3" id="KW-1185">Reference proteome</keyword>
<comment type="caution">
    <text evidence="2">The sequence shown here is derived from an EMBL/GenBank/DDBJ whole genome shotgun (WGS) entry which is preliminary data.</text>
</comment>
<dbReference type="EMBL" id="BQNB010009762">
    <property type="protein sequence ID" value="GJS68055.1"/>
    <property type="molecule type" value="Genomic_DNA"/>
</dbReference>
<protein>
    <submittedName>
        <fullName evidence="2">Uncharacterized protein</fullName>
    </submittedName>
</protein>
<dbReference type="EMBL" id="BQNB010015498">
    <property type="protein sequence ID" value="GJT40729.1"/>
    <property type="molecule type" value="Genomic_DNA"/>
</dbReference>
<reference evidence="2" key="2">
    <citation type="submission" date="2022-01" db="EMBL/GenBank/DDBJ databases">
        <authorList>
            <person name="Yamashiro T."/>
            <person name="Shiraishi A."/>
            <person name="Satake H."/>
            <person name="Nakayama K."/>
        </authorList>
    </citation>
    <scope>NUCLEOTIDE SEQUENCE</scope>
</reference>
<dbReference type="Proteomes" id="UP001151760">
    <property type="component" value="Unassembled WGS sequence"/>
</dbReference>
<evidence type="ECO:0000313" key="2">
    <source>
        <dbReference type="EMBL" id="GJT40729.1"/>
    </source>
</evidence>
<reference evidence="2" key="1">
    <citation type="journal article" date="2022" name="Int. J. Mol. Sci.">
        <title>Draft Genome of Tanacetum Coccineum: Genomic Comparison of Closely Related Tanacetum-Family Plants.</title>
        <authorList>
            <person name="Yamashiro T."/>
            <person name="Shiraishi A."/>
            <person name="Nakayama K."/>
            <person name="Satake H."/>
        </authorList>
    </citation>
    <scope>NUCLEOTIDE SEQUENCE</scope>
</reference>
<name>A0ABQ5DNY6_9ASTR</name>
<accession>A0ABQ5DNY6</accession>
<evidence type="ECO:0000313" key="1">
    <source>
        <dbReference type="EMBL" id="GJS68055.1"/>
    </source>
</evidence>
<proteinExistence type="predicted"/>
<gene>
    <name evidence="1" type="ORF">Tco_0682620</name>
    <name evidence="2" type="ORF">Tco_0940594</name>
</gene>
<evidence type="ECO:0000313" key="3">
    <source>
        <dbReference type="Proteomes" id="UP001151760"/>
    </source>
</evidence>